<dbReference type="Gene3D" id="2.60.120.560">
    <property type="entry name" value="Exo-inulinase, domain 1"/>
    <property type="match status" value="1"/>
</dbReference>
<dbReference type="PANTHER" id="PTHR43101:SF1">
    <property type="entry name" value="BETA-FRUCTOSIDASE"/>
    <property type="match status" value="1"/>
</dbReference>
<evidence type="ECO:0000259" key="5">
    <source>
        <dbReference type="Pfam" id="PF00251"/>
    </source>
</evidence>
<dbReference type="GO" id="GO:0004564">
    <property type="term" value="F:beta-fructofuranosidase activity"/>
    <property type="evidence" value="ECO:0007669"/>
    <property type="project" value="UniProtKB-EC"/>
</dbReference>
<keyword evidence="7" id="KW-1185">Reference proteome</keyword>
<evidence type="ECO:0000256" key="2">
    <source>
        <dbReference type="ARBA" id="ARBA00012758"/>
    </source>
</evidence>
<dbReference type="Proteomes" id="UP000188276">
    <property type="component" value="Unassembled WGS sequence"/>
</dbReference>
<dbReference type="InterPro" id="IPR013148">
    <property type="entry name" value="Glyco_hydro_32_N"/>
</dbReference>
<dbReference type="GO" id="GO:0005975">
    <property type="term" value="P:carbohydrate metabolic process"/>
    <property type="evidence" value="ECO:0007669"/>
    <property type="project" value="InterPro"/>
</dbReference>
<proteinExistence type="inferred from homology"/>
<evidence type="ECO:0000256" key="1">
    <source>
        <dbReference type="ARBA" id="ARBA00009902"/>
    </source>
</evidence>
<dbReference type="OrthoDB" id="7064503at2"/>
<accession>A0A1R4LMX7</accession>
<dbReference type="SMART" id="SM00640">
    <property type="entry name" value="Glyco_32"/>
    <property type="match status" value="1"/>
</dbReference>
<dbReference type="SUPFAM" id="SSF75005">
    <property type="entry name" value="Arabinanase/levansucrase/invertase"/>
    <property type="match status" value="1"/>
</dbReference>
<dbReference type="Gene3D" id="2.115.10.20">
    <property type="entry name" value="Glycosyl hydrolase domain, family 43"/>
    <property type="match status" value="1"/>
</dbReference>
<dbReference type="InterPro" id="IPR013320">
    <property type="entry name" value="ConA-like_dom_sf"/>
</dbReference>
<keyword evidence="3 6" id="KW-0378">Hydrolase</keyword>
<sequence length="462" mass="53141">MYKIFYQPDGHWFGDCMPYCKDGVFYLYHQRDTRNPGPMGEPFGWSLCTTKDFLHYEEHGTSIEHGSNDDQDQYIYAGSVYQTSEDTYTAFYTGANKIFKKKGIPSQKLMQATSQDLIHWEKNGNADQIVPQEGYDVFAWRDPFIVWNDEKEEYLLVLGARAPGDNRKRTGRLVSFTSKDMTKWTFQGDFWYPGLFTMIEMPELFKIGEWWYLIVSEFSDKNKMIYRMSRSLDGPWLAPEDDAFDGRAYYAGRTATDGDRRVLFGWVPTKENNDDLGNYEWGGTFVPQEVYQRTDNTLGVKPLKSVLDAFCIKTPLADAQLQTVDSHQVQVLAEDTSTCFSIEATVNIAPGTRGFSVFLYGNELEEAYEYRFALNEKRLTFDKTPNWPWFQYMDKGLERPINLQEKTDYSLQLVVDDDIAVLYINGTALSVRMYQKPGTKLSIGVTDGKLSLSNITLATLAK</sequence>
<dbReference type="AlphaFoldDB" id="A0A1R4LMX7"/>
<dbReference type="SUPFAM" id="SSF49899">
    <property type="entry name" value="Concanavalin A-like lectins/glucanases"/>
    <property type="match status" value="1"/>
</dbReference>
<dbReference type="Pfam" id="PF00251">
    <property type="entry name" value="Glyco_hydro_32N"/>
    <property type="match status" value="1"/>
</dbReference>
<evidence type="ECO:0000256" key="3">
    <source>
        <dbReference type="ARBA" id="ARBA00022801"/>
    </source>
</evidence>
<evidence type="ECO:0000256" key="4">
    <source>
        <dbReference type="ARBA" id="ARBA00023295"/>
    </source>
</evidence>
<gene>
    <name evidence="6" type="primary">scrB_2</name>
    <name evidence="6" type="ORF">VR7878_02469</name>
</gene>
<reference evidence="7" key="1">
    <citation type="submission" date="2017-02" db="EMBL/GenBank/DDBJ databases">
        <authorList>
            <person name="Rodrigo-Torres L."/>
            <person name="Arahal R.D."/>
            <person name="Lucena T."/>
        </authorList>
    </citation>
    <scope>NUCLEOTIDE SEQUENCE [LARGE SCALE GENOMIC DNA]</scope>
    <source>
        <strain evidence="7">CECT 7878</strain>
    </source>
</reference>
<keyword evidence="4 6" id="KW-0326">Glycosidase</keyword>
<dbReference type="InterPro" id="IPR051214">
    <property type="entry name" value="GH32_Enzymes"/>
</dbReference>
<protein>
    <recommendedName>
        <fullName evidence="2">beta-fructofuranosidase</fullName>
        <ecNumber evidence="2">3.2.1.26</ecNumber>
    </recommendedName>
</protein>
<evidence type="ECO:0000313" key="6">
    <source>
        <dbReference type="EMBL" id="SJN57759.1"/>
    </source>
</evidence>
<feature type="domain" description="Glycosyl hydrolase family 32 N-terminal" evidence="5">
    <location>
        <begin position="7"/>
        <end position="285"/>
    </location>
</feature>
<dbReference type="InterPro" id="IPR001362">
    <property type="entry name" value="Glyco_hydro_32"/>
</dbReference>
<dbReference type="CDD" id="cd08995">
    <property type="entry name" value="GH32_EcAec43-like"/>
    <property type="match status" value="1"/>
</dbReference>
<comment type="similarity">
    <text evidence="1">Belongs to the glycosyl hydrolase 32 family.</text>
</comment>
<organism evidence="6 7">
    <name type="scientific">Vibrio ruber (strain DSM 16370 / JCM 11486 / BCRC 17186 / CECT 7878 / LMG 23124 / VR1)</name>
    <dbReference type="NCBI Taxonomy" id="1123498"/>
    <lineage>
        <taxon>Bacteria</taxon>
        <taxon>Pseudomonadati</taxon>
        <taxon>Pseudomonadota</taxon>
        <taxon>Gammaproteobacteria</taxon>
        <taxon>Vibrionales</taxon>
        <taxon>Vibrionaceae</taxon>
        <taxon>Vibrio</taxon>
    </lineage>
</organism>
<dbReference type="EC" id="3.2.1.26" evidence="2"/>
<evidence type="ECO:0000313" key="7">
    <source>
        <dbReference type="Proteomes" id="UP000188276"/>
    </source>
</evidence>
<dbReference type="EMBL" id="FULE01000032">
    <property type="protein sequence ID" value="SJN57759.1"/>
    <property type="molecule type" value="Genomic_DNA"/>
</dbReference>
<dbReference type="RefSeq" id="WP_077336429.1">
    <property type="nucleotide sequence ID" value="NZ_FULE01000032.1"/>
</dbReference>
<dbReference type="InterPro" id="IPR023296">
    <property type="entry name" value="Glyco_hydro_beta-prop_sf"/>
</dbReference>
<dbReference type="PANTHER" id="PTHR43101">
    <property type="entry name" value="BETA-FRUCTOSIDASE"/>
    <property type="match status" value="1"/>
</dbReference>
<name>A0A1R4LMX7_VIBR1</name>
<dbReference type="STRING" id="1123498.VR7878_02469"/>